<gene>
    <name evidence="6" type="ORF">QN277_022966</name>
</gene>
<evidence type="ECO:0000256" key="5">
    <source>
        <dbReference type="SAM" id="SignalP"/>
    </source>
</evidence>
<accession>A0AAE1JGC4</accession>
<keyword evidence="5" id="KW-0732">Signal</keyword>
<dbReference type="SUPFAM" id="SSF50386">
    <property type="entry name" value="STI-like"/>
    <property type="match status" value="1"/>
</dbReference>
<dbReference type="GO" id="GO:0004867">
    <property type="term" value="F:serine-type endopeptidase inhibitor activity"/>
    <property type="evidence" value="ECO:0007669"/>
    <property type="project" value="UniProtKB-KW"/>
</dbReference>
<dbReference type="Pfam" id="PF00197">
    <property type="entry name" value="Kunitz_legume"/>
    <property type="match status" value="1"/>
</dbReference>
<keyword evidence="3" id="KW-0722">Serine protease inhibitor</keyword>
<evidence type="ECO:0000256" key="4">
    <source>
        <dbReference type="ARBA" id="ARBA00023157"/>
    </source>
</evidence>
<dbReference type="PANTHER" id="PTHR33107">
    <property type="entry name" value="KUNITZ TRYPSIN INHIBITOR 2"/>
    <property type="match status" value="1"/>
</dbReference>
<dbReference type="AlphaFoldDB" id="A0AAE1JGC4"/>
<dbReference type="Gene3D" id="2.80.10.50">
    <property type="match status" value="1"/>
</dbReference>
<evidence type="ECO:0000256" key="2">
    <source>
        <dbReference type="ARBA" id="ARBA00022690"/>
    </source>
</evidence>
<evidence type="ECO:0000313" key="7">
    <source>
        <dbReference type="Proteomes" id="UP001293593"/>
    </source>
</evidence>
<dbReference type="PRINTS" id="PR00291">
    <property type="entry name" value="KUNITZINHBTR"/>
</dbReference>
<sequence length="224" mass="24514">MKPSSFALFFLFAIIASSAKAQFVLDVKGNIVVNGGTYYIIPYIWALGGGLGLAKTGNEACPLSVVQSPAEVDNGLPWTIMSPLRILHITTNTRLDFFAVKGKVPSCVPVPSKWTIVEGDDGISCVPVPSKWTIVEGDDGIKYVKIRGFKNTLQGWFKIQKYNSIAYKIVFCPVNGDSCRNLGISRDEHGKRFLVITDDPLVVIFVKVESSEVSEQVIKNVVEA</sequence>
<reference evidence="6" key="1">
    <citation type="submission" date="2023-10" db="EMBL/GenBank/DDBJ databases">
        <title>Chromosome-level genome of the transformable northern wattle, Acacia crassicarpa.</title>
        <authorList>
            <person name="Massaro I."/>
            <person name="Sinha N.R."/>
            <person name="Poethig S."/>
            <person name="Leichty A.R."/>
        </authorList>
    </citation>
    <scope>NUCLEOTIDE SEQUENCE</scope>
    <source>
        <strain evidence="6">Acra3RX</strain>
        <tissue evidence="6">Leaf</tissue>
    </source>
</reference>
<organism evidence="6 7">
    <name type="scientific">Acacia crassicarpa</name>
    <name type="common">northern wattle</name>
    <dbReference type="NCBI Taxonomy" id="499986"/>
    <lineage>
        <taxon>Eukaryota</taxon>
        <taxon>Viridiplantae</taxon>
        <taxon>Streptophyta</taxon>
        <taxon>Embryophyta</taxon>
        <taxon>Tracheophyta</taxon>
        <taxon>Spermatophyta</taxon>
        <taxon>Magnoliopsida</taxon>
        <taxon>eudicotyledons</taxon>
        <taxon>Gunneridae</taxon>
        <taxon>Pentapetalae</taxon>
        <taxon>rosids</taxon>
        <taxon>fabids</taxon>
        <taxon>Fabales</taxon>
        <taxon>Fabaceae</taxon>
        <taxon>Caesalpinioideae</taxon>
        <taxon>mimosoid clade</taxon>
        <taxon>Acacieae</taxon>
        <taxon>Acacia</taxon>
    </lineage>
</organism>
<keyword evidence="2" id="KW-0646">Protease inhibitor</keyword>
<keyword evidence="7" id="KW-1185">Reference proteome</keyword>
<name>A0AAE1JGC4_9FABA</name>
<comment type="caution">
    <text evidence="6">The sequence shown here is derived from an EMBL/GenBank/DDBJ whole genome shotgun (WGS) entry which is preliminary data.</text>
</comment>
<proteinExistence type="inferred from homology"/>
<dbReference type="InterPro" id="IPR002160">
    <property type="entry name" value="Prot_inh_Kunz-lg"/>
</dbReference>
<dbReference type="EMBL" id="JAWXYG010000006">
    <property type="protein sequence ID" value="KAK4269865.1"/>
    <property type="molecule type" value="Genomic_DNA"/>
</dbReference>
<dbReference type="PANTHER" id="PTHR33107:SF81">
    <property type="entry name" value="TRYPSIN INHIBITOR A"/>
    <property type="match status" value="1"/>
</dbReference>
<comment type="similarity">
    <text evidence="1">Belongs to the protease inhibitor I3 (leguminous Kunitz-type inhibitor) family.</text>
</comment>
<dbReference type="InterPro" id="IPR011065">
    <property type="entry name" value="Kunitz_inhibitor_STI-like_sf"/>
</dbReference>
<feature type="signal peptide" evidence="5">
    <location>
        <begin position="1"/>
        <end position="21"/>
    </location>
</feature>
<evidence type="ECO:0000256" key="3">
    <source>
        <dbReference type="ARBA" id="ARBA00022900"/>
    </source>
</evidence>
<feature type="chain" id="PRO_5042085849" evidence="5">
    <location>
        <begin position="22"/>
        <end position="224"/>
    </location>
</feature>
<protein>
    <submittedName>
        <fullName evidence="6">Uncharacterized protein</fullName>
    </submittedName>
</protein>
<keyword evidence="4" id="KW-1015">Disulfide bond</keyword>
<evidence type="ECO:0000313" key="6">
    <source>
        <dbReference type="EMBL" id="KAK4269865.1"/>
    </source>
</evidence>
<dbReference type="SMART" id="SM00452">
    <property type="entry name" value="STI"/>
    <property type="match status" value="1"/>
</dbReference>
<dbReference type="Proteomes" id="UP001293593">
    <property type="component" value="Unassembled WGS sequence"/>
</dbReference>
<evidence type="ECO:0000256" key="1">
    <source>
        <dbReference type="ARBA" id="ARBA00005440"/>
    </source>
</evidence>